<dbReference type="GO" id="GO:0006364">
    <property type="term" value="P:rRNA processing"/>
    <property type="evidence" value="ECO:0007669"/>
    <property type="project" value="TreeGrafter"/>
</dbReference>
<dbReference type="AlphaFoldDB" id="A0AAV5JIA6"/>
<dbReference type="Gene3D" id="2.130.10.10">
    <property type="entry name" value="YVTN repeat-like/Quinoprotein amine dehydrogenase"/>
    <property type="match status" value="1"/>
</dbReference>
<gene>
    <name evidence="7" type="ORF">SLEP1_g25244</name>
</gene>
<dbReference type="SUPFAM" id="SSF50978">
    <property type="entry name" value="WD40 repeat-like"/>
    <property type="match status" value="1"/>
</dbReference>
<keyword evidence="2 5" id="KW-0853">WD repeat</keyword>
<protein>
    <submittedName>
        <fullName evidence="7">Uncharacterized protein</fullName>
    </submittedName>
</protein>
<evidence type="ECO:0000256" key="5">
    <source>
        <dbReference type="PROSITE-ProRule" id="PRU00221"/>
    </source>
</evidence>
<keyword evidence="8" id="KW-1185">Reference proteome</keyword>
<dbReference type="PROSITE" id="PS50082">
    <property type="entry name" value="WD_REPEATS_2"/>
    <property type="match status" value="1"/>
</dbReference>
<name>A0AAV5JIA6_9ROSI</name>
<evidence type="ECO:0000256" key="4">
    <source>
        <dbReference type="ARBA" id="ARBA00023242"/>
    </source>
</evidence>
<comment type="caution">
    <text evidence="7">The sequence shown here is derived from an EMBL/GenBank/DDBJ whole genome shotgun (WGS) entry which is preliminary data.</text>
</comment>
<dbReference type="PANTHER" id="PTHR19924">
    <property type="entry name" value="UTP15 U3 SMALL NUCLEOLAR RNA-ASSOCIATED PROTEIN 15 FAMILY MEMBER"/>
    <property type="match status" value="1"/>
</dbReference>
<reference evidence="7 8" key="1">
    <citation type="journal article" date="2021" name="Commun. Biol.">
        <title>The genome of Shorea leprosula (Dipterocarpaceae) highlights the ecological relevance of drought in aseasonal tropical rainforests.</title>
        <authorList>
            <person name="Ng K.K.S."/>
            <person name="Kobayashi M.J."/>
            <person name="Fawcett J.A."/>
            <person name="Hatakeyama M."/>
            <person name="Paape T."/>
            <person name="Ng C.H."/>
            <person name="Ang C.C."/>
            <person name="Tnah L.H."/>
            <person name="Lee C.T."/>
            <person name="Nishiyama T."/>
            <person name="Sese J."/>
            <person name="O'Brien M.J."/>
            <person name="Copetti D."/>
            <person name="Mohd Noor M.I."/>
            <person name="Ong R.C."/>
            <person name="Putra M."/>
            <person name="Sireger I.Z."/>
            <person name="Indrioko S."/>
            <person name="Kosugi Y."/>
            <person name="Izuno A."/>
            <person name="Isagi Y."/>
            <person name="Lee S.L."/>
            <person name="Shimizu K.K."/>
        </authorList>
    </citation>
    <scope>NUCLEOTIDE SEQUENCE [LARGE SCALE GENOMIC DNA]</scope>
    <source>
        <strain evidence="7">214</strain>
    </source>
</reference>
<dbReference type="EMBL" id="BPVZ01000041">
    <property type="protein sequence ID" value="GKV14348.1"/>
    <property type="molecule type" value="Genomic_DNA"/>
</dbReference>
<evidence type="ECO:0000256" key="1">
    <source>
        <dbReference type="ARBA" id="ARBA00004604"/>
    </source>
</evidence>
<dbReference type="InterPro" id="IPR001680">
    <property type="entry name" value="WD40_rpt"/>
</dbReference>
<keyword evidence="4" id="KW-0539">Nucleus</keyword>
<dbReference type="InterPro" id="IPR036322">
    <property type="entry name" value="WD40_repeat_dom_sf"/>
</dbReference>
<accession>A0AAV5JIA6</accession>
<evidence type="ECO:0000256" key="2">
    <source>
        <dbReference type="ARBA" id="ARBA00022574"/>
    </source>
</evidence>
<evidence type="ECO:0000313" key="8">
    <source>
        <dbReference type="Proteomes" id="UP001054252"/>
    </source>
</evidence>
<dbReference type="PROSITE" id="PS50294">
    <property type="entry name" value="WD_REPEATS_REGION"/>
    <property type="match status" value="1"/>
</dbReference>
<evidence type="ECO:0000256" key="6">
    <source>
        <dbReference type="SAM" id="MobiDB-lite"/>
    </source>
</evidence>
<dbReference type="PROSITE" id="PS00678">
    <property type="entry name" value="WD_REPEATS_1"/>
    <property type="match status" value="1"/>
</dbReference>
<dbReference type="PANTHER" id="PTHR19924:SF26">
    <property type="entry name" value="U3 SMALL NUCLEOLAR RNA-ASSOCIATED PROTEIN 15 HOMOLOG"/>
    <property type="match status" value="1"/>
</dbReference>
<feature type="region of interest" description="Disordered" evidence="6">
    <location>
        <begin position="1"/>
        <end position="20"/>
    </location>
</feature>
<dbReference type="SMART" id="SM00320">
    <property type="entry name" value="WD40"/>
    <property type="match status" value="2"/>
</dbReference>
<dbReference type="GO" id="GO:0005730">
    <property type="term" value="C:nucleolus"/>
    <property type="evidence" value="ECO:0007669"/>
    <property type="project" value="UniProtKB-SubCell"/>
</dbReference>
<sequence>MISKTFPIKPKLKPKPRTQSQIPESKYWCSFKSTQITTLIPSISSVSFSPSTPHVFASAHSTSLSYFPLSLSDLDVATSSSISFLDVVSSLSFRHDILLPAAANLSNSVQYWDVAGESVVLDLVGHKDYVRYGDCSPVSGDMLVTGSYDHTVKVWDVRVENPRSVLEVNHGKPEDVIYLPSGG</sequence>
<organism evidence="7 8">
    <name type="scientific">Rubroshorea leprosula</name>
    <dbReference type="NCBI Taxonomy" id="152421"/>
    <lineage>
        <taxon>Eukaryota</taxon>
        <taxon>Viridiplantae</taxon>
        <taxon>Streptophyta</taxon>
        <taxon>Embryophyta</taxon>
        <taxon>Tracheophyta</taxon>
        <taxon>Spermatophyta</taxon>
        <taxon>Magnoliopsida</taxon>
        <taxon>eudicotyledons</taxon>
        <taxon>Gunneridae</taxon>
        <taxon>Pentapetalae</taxon>
        <taxon>rosids</taxon>
        <taxon>malvids</taxon>
        <taxon>Malvales</taxon>
        <taxon>Dipterocarpaceae</taxon>
        <taxon>Rubroshorea</taxon>
    </lineage>
</organism>
<evidence type="ECO:0000313" key="7">
    <source>
        <dbReference type="EMBL" id="GKV14348.1"/>
    </source>
</evidence>
<feature type="repeat" description="WD" evidence="5">
    <location>
        <begin position="123"/>
        <end position="165"/>
    </location>
</feature>
<evidence type="ECO:0000256" key="3">
    <source>
        <dbReference type="ARBA" id="ARBA00022737"/>
    </source>
</evidence>
<dbReference type="GO" id="GO:0045943">
    <property type="term" value="P:positive regulation of transcription by RNA polymerase I"/>
    <property type="evidence" value="ECO:0007669"/>
    <property type="project" value="TreeGrafter"/>
</dbReference>
<keyword evidence="3" id="KW-0677">Repeat</keyword>
<dbReference type="InterPro" id="IPR019775">
    <property type="entry name" value="WD40_repeat_CS"/>
</dbReference>
<dbReference type="Pfam" id="PF00400">
    <property type="entry name" value="WD40"/>
    <property type="match status" value="1"/>
</dbReference>
<dbReference type="InterPro" id="IPR015943">
    <property type="entry name" value="WD40/YVTN_repeat-like_dom_sf"/>
</dbReference>
<proteinExistence type="predicted"/>
<dbReference type="Proteomes" id="UP001054252">
    <property type="component" value="Unassembled WGS sequence"/>
</dbReference>
<comment type="subcellular location">
    <subcellularLocation>
        <location evidence="1">Nucleus</location>
        <location evidence="1">Nucleolus</location>
    </subcellularLocation>
</comment>